<keyword evidence="1" id="KW-0472">Membrane</keyword>
<keyword evidence="1" id="KW-1133">Transmembrane helix</keyword>
<dbReference type="EMBL" id="JAUSTY010000010">
    <property type="protein sequence ID" value="MDQ0166663.1"/>
    <property type="molecule type" value="Genomic_DNA"/>
</dbReference>
<keyword evidence="1" id="KW-0812">Transmembrane</keyword>
<protein>
    <submittedName>
        <fullName evidence="2">Membrane protein</fullName>
    </submittedName>
</protein>
<evidence type="ECO:0000256" key="1">
    <source>
        <dbReference type="SAM" id="Phobius"/>
    </source>
</evidence>
<feature type="transmembrane region" description="Helical" evidence="1">
    <location>
        <begin position="110"/>
        <end position="130"/>
    </location>
</feature>
<reference evidence="2 3" key="1">
    <citation type="submission" date="2023-07" db="EMBL/GenBank/DDBJ databases">
        <title>Genomic Encyclopedia of Type Strains, Phase IV (KMG-IV): sequencing the most valuable type-strain genomes for metagenomic binning, comparative biology and taxonomic classification.</title>
        <authorList>
            <person name="Goeker M."/>
        </authorList>
    </citation>
    <scope>NUCLEOTIDE SEQUENCE [LARGE SCALE GENOMIC DNA]</scope>
    <source>
        <strain evidence="2 3">DSM 12751</strain>
    </source>
</reference>
<keyword evidence="3" id="KW-1185">Reference proteome</keyword>
<name>A0ABT9W078_9BACI</name>
<sequence>MNKHEYLAKLKEHLDVLNKFELRELLLDYEAHFDSGVRVGKTEEEIANDLGNPVEVAKEIIAERFEYVDQTPVSERGPVTRTLIIIGLVFLNLCLAIPLGLSIWAVWLSFSFAAAALIASPVLLFIELVFSRNVVIAKIFIAMLSSGLGIFLGLGMRNAYGKLRQLTNAYITWNKNMMGDK</sequence>
<evidence type="ECO:0000313" key="3">
    <source>
        <dbReference type="Proteomes" id="UP001235840"/>
    </source>
</evidence>
<evidence type="ECO:0000313" key="2">
    <source>
        <dbReference type="EMBL" id="MDQ0166663.1"/>
    </source>
</evidence>
<proteinExistence type="predicted"/>
<accession>A0ABT9W078</accession>
<feature type="transmembrane region" description="Helical" evidence="1">
    <location>
        <begin position="135"/>
        <end position="156"/>
    </location>
</feature>
<dbReference type="Pfam" id="PF22564">
    <property type="entry name" value="HAAS"/>
    <property type="match status" value="1"/>
</dbReference>
<comment type="caution">
    <text evidence="2">The sequence shown here is derived from an EMBL/GenBank/DDBJ whole genome shotgun (WGS) entry which is preliminary data.</text>
</comment>
<feature type="transmembrane region" description="Helical" evidence="1">
    <location>
        <begin position="83"/>
        <end position="104"/>
    </location>
</feature>
<organism evidence="2 3">
    <name type="scientific">Caldalkalibacillus horti</name>
    <dbReference type="NCBI Taxonomy" id="77523"/>
    <lineage>
        <taxon>Bacteria</taxon>
        <taxon>Bacillati</taxon>
        <taxon>Bacillota</taxon>
        <taxon>Bacilli</taxon>
        <taxon>Bacillales</taxon>
        <taxon>Bacillaceae</taxon>
        <taxon>Caldalkalibacillus</taxon>
    </lineage>
</organism>
<dbReference type="Proteomes" id="UP001235840">
    <property type="component" value="Unassembled WGS sequence"/>
</dbReference>
<gene>
    <name evidence="2" type="ORF">J2S11_002579</name>
</gene>
<dbReference type="RefSeq" id="WP_307395052.1">
    <property type="nucleotide sequence ID" value="NZ_BAAADK010000047.1"/>
</dbReference>